<dbReference type="SUPFAM" id="SSF52540">
    <property type="entry name" value="P-loop containing nucleoside triphosphate hydrolases"/>
    <property type="match status" value="1"/>
</dbReference>
<reference evidence="13" key="1">
    <citation type="submission" date="2016-12" db="EMBL/GenBank/DDBJ databases">
        <title>Draft Genome Sequences od Carboxydothermus pertinax and islandicus, Hydrogenogenic Carboxydotrophic Bacteria.</title>
        <authorList>
            <person name="Fukuyama Y."/>
            <person name="Ohmae K."/>
            <person name="Yoneda Y."/>
            <person name="Yoshida T."/>
            <person name="Sako Y."/>
        </authorList>
    </citation>
    <scope>NUCLEOTIDE SEQUENCE [LARGE SCALE GENOMIC DNA]</scope>
    <source>
        <strain evidence="13">Ug1</strain>
    </source>
</reference>
<dbReference type="Pfam" id="PF02463">
    <property type="entry name" value="SMC_N"/>
    <property type="match status" value="1"/>
</dbReference>
<evidence type="ECO:0000256" key="3">
    <source>
        <dbReference type="ARBA" id="ARBA00022741"/>
    </source>
</evidence>
<dbReference type="EMBL" id="BDJK01000009">
    <property type="protein sequence ID" value="GAV22099.1"/>
    <property type="molecule type" value="Genomic_DNA"/>
</dbReference>
<comment type="subcellular location">
    <subcellularLocation>
        <location evidence="9">Cytoplasm</location>
    </subcellularLocation>
</comment>
<keyword evidence="4 9" id="KW-0227">DNA damage</keyword>
<feature type="binding site" evidence="9">
    <location>
        <begin position="30"/>
        <end position="37"/>
    </location>
    <ligand>
        <name>ATP</name>
        <dbReference type="ChEBI" id="CHEBI:30616"/>
    </ligand>
</feature>
<sequence>MFVSRLQLVNFRNYQNQLVSFSPGKVLIYGANGQGKTNLLEAIYYLVIGKSFRGKDSSLIRFGAESFFLGAKITKDGQKITLGIEYSGKGKIFTKNGQKQKGFSYLLGSLKGVLFTPDEPVNFFGSPTNRRKSLDLFLAQTSKTYLLNLIYYNKVLANKNALLKQPGTTENIIDAWDYKLAEYGAEIIKEREKSLRVLNELLTELNDELKFLLGKITIDYKPQGTLEKESFYRFLKQRQGEERIKKFALFGPHRDDFRFYLNDKDLKVFGSQGQKKGVLLLFKLAQAVYMTKILGEKPVLLLDDLYSEFDSEKRRALEGFFLNFSEQVLITATDPGDLKNYDQAVLINDGLVL</sequence>
<dbReference type="GO" id="GO:0005524">
    <property type="term" value="F:ATP binding"/>
    <property type="evidence" value="ECO:0007669"/>
    <property type="project" value="UniProtKB-UniRule"/>
</dbReference>
<feature type="domain" description="RecF/RecN/SMC N-terminal" evidence="11">
    <location>
        <begin position="3"/>
        <end position="345"/>
    </location>
</feature>
<dbReference type="GO" id="GO:0005737">
    <property type="term" value="C:cytoplasm"/>
    <property type="evidence" value="ECO:0007669"/>
    <property type="project" value="UniProtKB-SubCell"/>
</dbReference>
<dbReference type="InterPro" id="IPR027417">
    <property type="entry name" value="P-loop_NTPase"/>
</dbReference>
<protein>
    <recommendedName>
        <fullName evidence="9">DNA replication and repair protein RecF</fullName>
    </recommendedName>
</protein>
<dbReference type="STRING" id="870242.cpu_06090"/>
<evidence type="ECO:0000256" key="1">
    <source>
        <dbReference type="ARBA" id="ARBA00022490"/>
    </source>
</evidence>
<keyword evidence="5 9" id="KW-0067">ATP-binding</keyword>
<name>A0A1L8CTE1_9THEO</name>
<feature type="coiled-coil region" evidence="10">
    <location>
        <begin position="188"/>
        <end position="215"/>
    </location>
</feature>
<evidence type="ECO:0000256" key="9">
    <source>
        <dbReference type="HAMAP-Rule" id="MF_00365"/>
    </source>
</evidence>
<keyword evidence="1 9" id="KW-0963">Cytoplasm</keyword>
<evidence type="ECO:0000256" key="7">
    <source>
        <dbReference type="ARBA" id="ARBA00023204"/>
    </source>
</evidence>
<dbReference type="GO" id="GO:0006260">
    <property type="term" value="P:DNA replication"/>
    <property type="evidence" value="ECO:0007669"/>
    <property type="project" value="UniProtKB-UniRule"/>
</dbReference>
<gene>
    <name evidence="9" type="primary">recF</name>
    <name evidence="12" type="ORF">cpu_06090</name>
</gene>
<evidence type="ECO:0000256" key="6">
    <source>
        <dbReference type="ARBA" id="ARBA00023125"/>
    </source>
</evidence>
<dbReference type="Gene3D" id="3.40.50.300">
    <property type="entry name" value="P-loop containing nucleotide triphosphate hydrolases"/>
    <property type="match status" value="1"/>
</dbReference>
<dbReference type="InterPro" id="IPR001238">
    <property type="entry name" value="DNA-binding_RecF"/>
</dbReference>
<comment type="similarity">
    <text evidence="9">Belongs to the RecF family.</text>
</comment>
<evidence type="ECO:0000256" key="8">
    <source>
        <dbReference type="ARBA" id="ARBA00023236"/>
    </source>
</evidence>
<dbReference type="Gene3D" id="1.20.1050.90">
    <property type="entry name" value="RecF/RecN/SMC, N-terminal domain"/>
    <property type="match status" value="1"/>
</dbReference>
<dbReference type="GO" id="GO:0003697">
    <property type="term" value="F:single-stranded DNA binding"/>
    <property type="evidence" value="ECO:0007669"/>
    <property type="project" value="UniProtKB-UniRule"/>
</dbReference>
<dbReference type="PANTHER" id="PTHR32182">
    <property type="entry name" value="DNA REPLICATION AND REPAIR PROTEIN RECF"/>
    <property type="match status" value="1"/>
</dbReference>
<dbReference type="InterPro" id="IPR042174">
    <property type="entry name" value="RecF_2"/>
</dbReference>
<keyword evidence="10" id="KW-0175">Coiled coil</keyword>
<dbReference type="HAMAP" id="MF_00365">
    <property type="entry name" value="RecF"/>
    <property type="match status" value="1"/>
</dbReference>
<dbReference type="GO" id="GO:0009432">
    <property type="term" value="P:SOS response"/>
    <property type="evidence" value="ECO:0007669"/>
    <property type="project" value="UniProtKB-UniRule"/>
</dbReference>
<proteinExistence type="inferred from homology"/>
<organism evidence="12 13">
    <name type="scientific">Carboxydothermus pertinax</name>
    <dbReference type="NCBI Taxonomy" id="870242"/>
    <lineage>
        <taxon>Bacteria</taxon>
        <taxon>Bacillati</taxon>
        <taxon>Bacillota</taxon>
        <taxon>Clostridia</taxon>
        <taxon>Thermoanaerobacterales</taxon>
        <taxon>Thermoanaerobacteraceae</taxon>
        <taxon>Carboxydothermus</taxon>
    </lineage>
</organism>
<evidence type="ECO:0000313" key="12">
    <source>
        <dbReference type="EMBL" id="GAV22099.1"/>
    </source>
</evidence>
<evidence type="ECO:0000256" key="2">
    <source>
        <dbReference type="ARBA" id="ARBA00022705"/>
    </source>
</evidence>
<keyword evidence="6 9" id="KW-0238">DNA-binding</keyword>
<dbReference type="Proteomes" id="UP000187485">
    <property type="component" value="Unassembled WGS sequence"/>
</dbReference>
<comment type="function">
    <text evidence="9">The RecF protein is involved in DNA metabolism; it is required for DNA replication and normal SOS inducibility. RecF binds preferentially to single-stranded, linear DNA. It also seems to bind ATP.</text>
</comment>
<dbReference type="PANTHER" id="PTHR32182:SF0">
    <property type="entry name" value="DNA REPLICATION AND REPAIR PROTEIN RECF"/>
    <property type="match status" value="1"/>
</dbReference>
<dbReference type="NCBIfam" id="TIGR00611">
    <property type="entry name" value="recf"/>
    <property type="match status" value="1"/>
</dbReference>
<keyword evidence="8 9" id="KW-0742">SOS response</keyword>
<dbReference type="GO" id="GO:0000731">
    <property type="term" value="P:DNA synthesis involved in DNA repair"/>
    <property type="evidence" value="ECO:0007669"/>
    <property type="project" value="TreeGrafter"/>
</dbReference>
<keyword evidence="7 9" id="KW-0234">DNA repair</keyword>
<evidence type="ECO:0000259" key="11">
    <source>
        <dbReference type="Pfam" id="PF02463"/>
    </source>
</evidence>
<dbReference type="AlphaFoldDB" id="A0A1L8CTE1"/>
<accession>A0A1L8CTE1</accession>
<evidence type="ECO:0000313" key="13">
    <source>
        <dbReference type="Proteomes" id="UP000187485"/>
    </source>
</evidence>
<comment type="caution">
    <text evidence="12">The sequence shown here is derived from an EMBL/GenBank/DDBJ whole genome shotgun (WGS) entry which is preliminary data.</text>
</comment>
<dbReference type="GO" id="GO:0006302">
    <property type="term" value="P:double-strand break repair"/>
    <property type="evidence" value="ECO:0007669"/>
    <property type="project" value="TreeGrafter"/>
</dbReference>
<keyword evidence="13" id="KW-1185">Reference proteome</keyword>
<evidence type="ECO:0000256" key="10">
    <source>
        <dbReference type="SAM" id="Coils"/>
    </source>
</evidence>
<keyword evidence="3 9" id="KW-0547">Nucleotide-binding</keyword>
<keyword evidence="2 9" id="KW-0235">DNA replication</keyword>
<dbReference type="InterPro" id="IPR003395">
    <property type="entry name" value="RecF/RecN/SMC_N"/>
</dbReference>
<evidence type="ECO:0000256" key="4">
    <source>
        <dbReference type="ARBA" id="ARBA00022763"/>
    </source>
</evidence>
<evidence type="ECO:0000256" key="5">
    <source>
        <dbReference type="ARBA" id="ARBA00022840"/>
    </source>
</evidence>